<name>A0A543HHR7_9MICO</name>
<evidence type="ECO:0000256" key="2">
    <source>
        <dbReference type="ARBA" id="ARBA00023125"/>
    </source>
</evidence>
<keyword evidence="2" id="KW-0238">DNA-binding</keyword>
<accession>A0A543HHR7</accession>
<dbReference type="InterPro" id="IPR000792">
    <property type="entry name" value="Tscrpt_reg_LuxR_C"/>
</dbReference>
<dbReference type="InterPro" id="IPR016032">
    <property type="entry name" value="Sig_transdc_resp-reg_C-effctor"/>
</dbReference>
<sequence length="372" mass="40824">MRGSWRLELGDFPAAENDLESALRLATESKRDLAALDCQSRLCLAAAADGDFRLTKQRCDEATVWATRRGLAHQTPMIPVLLMQAWAGWDSLDDPATRGHVDALRAFGGSSDPQVEASVNWLDLVLGLGATRDRQRYHRDINAWWGRHDALLTAATGLSAYLVHELHVANEARDGDWTDDVLRRAVDLHPGTGDVAVLHAMRAFANDDTDGAQRAVGSFLKTGAYPIAATTGYLLAALLADREGSHRDTGHWLREALRVVERRLSYRPLTFVPRHATALLRARIGTFGPLDDVAAQAIRALDLTPKKASVPLTTQERAVLELLVSQLTVPGIAMELAVSPNTIRTHLKSLYLKLDVHTRADAVARARLARLL</sequence>
<evidence type="ECO:0000313" key="5">
    <source>
        <dbReference type="EMBL" id="TQM57871.1"/>
    </source>
</evidence>
<dbReference type="CDD" id="cd06170">
    <property type="entry name" value="LuxR_C_like"/>
    <property type="match status" value="1"/>
</dbReference>
<evidence type="ECO:0000256" key="1">
    <source>
        <dbReference type="ARBA" id="ARBA00023015"/>
    </source>
</evidence>
<dbReference type="PROSITE" id="PS50043">
    <property type="entry name" value="HTH_LUXR_2"/>
    <property type="match status" value="1"/>
</dbReference>
<dbReference type="PANTHER" id="PTHR44688:SF16">
    <property type="entry name" value="DNA-BINDING TRANSCRIPTIONAL ACTIVATOR DEVR_DOSR"/>
    <property type="match status" value="1"/>
</dbReference>
<comment type="caution">
    <text evidence="5">The sequence shown here is derived from an EMBL/GenBank/DDBJ whole genome shotgun (WGS) entry which is preliminary data.</text>
</comment>
<gene>
    <name evidence="5" type="ORF">FBY41_3207</name>
</gene>
<dbReference type="PANTHER" id="PTHR44688">
    <property type="entry name" value="DNA-BINDING TRANSCRIPTIONAL ACTIVATOR DEVR_DOSR"/>
    <property type="match status" value="1"/>
</dbReference>
<dbReference type="GO" id="GO:0006355">
    <property type="term" value="P:regulation of DNA-templated transcription"/>
    <property type="evidence" value="ECO:0007669"/>
    <property type="project" value="InterPro"/>
</dbReference>
<dbReference type="SUPFAM" id="SSF46894">
    <property type="entry name" value="C-terminal effector domain of the bipartite response regulators"/>
    <property type="match status" value="1"/>
</dbReference>
<feature type="domain" description="HTH luxR-type" evidence="4">
    <location>
        <begin position="305"/>
        <end position="370"/>
    </location>
</feature>
<dbReference type="Gene3D" id="1.10.10.10">
    <property type="entry name" value="Winged helix-like DNA-binding domain superfamily/Winged helix DNA-binding domain"/>
    <property type="match status" value="1"/>
</dbReference>
<reference evidence="5 6" key="1">
    <citation type="submission" date="2019-06" db="EMBL/GenBank/DDBJ databases">
        <title>Genome sequencing of plant associated microbes to promote plant fitness in Sorghum bicolor and Oryza sativa.</title>
        <authorList>
            <person name="Coleman-Derr D."/>
        </authorList>
    </citation>
    <scope>NUCLEOTIDE SEQUENCE [LARGE SCALE GENOMIC DNA]</scope>
    <source>
        <strain evidence="5 6">KV-663</strain>
    </source>
</reference>
<evidence type="ECO:0000259" key="4">
    <source>
        <dbReference type="PROSITE" id="PS50043"/>
    </source>
</evidence>
<keyword evidence="1" id="KW-0805">Transcription regulation</keyword>
<evidence type="ECO:0000256" key="3">
    <source>
        <dbReference type="ARBA" id="ARBA00023163"/>
    </source>
</evidence>
<dbReference type="GO" id="GO:0003677">
    <property type="term" value="F:DNA binding"/>
    <property type="evidence" value="ECO:0007669"/>
    <property type="project" value="UniProtKB-KW"/>
</dbReference>
<dbReference type="SMART" id="SM00421">
    <property type="entry name" value="HTH_LUXR"/>
    <property type="match status" value="1"/>
</dbReference>
<organism evidence="5 6">
    <name type="scientific">Humibacillus xanthopallidus</name>
    <dbReference type="NCBI Taxonomy" id="412689"/>
    <lineage>
        <taxon>Bacteria</taxon>
        <taxon>Bacillati</taxon>
        <taxon>Actinomycetota</taxon>
        <taxon>Actinomycetes</taxon>
        <taxon>Micrococcales</taxon>
        <taxon>Intrasporangiaceae</taxon>
        <taxon>Humibacillus</taxon>
    </lineage>
</organism>
<dbReference type="AlphaFoldDB" id="A0A543HHR7"/>
<dbReference type="InterPro" id="IPR036388">
    <property type="entry name" value="WH-like_DNA-bd_sf"/>
</dbReference>
<proteinExistence type="predicted"/>
<protein>
    <submittedName>
        <fullName evidence="5">LuxR family maltose regulon positive regulatory protein</fullName>
    </submittedName>
</protein>
<keyword evidence="6" id="KW-1185">Reference proteome</keyword>
<evidence type="ECO:0000313" key="6">
    <source>
        <dbReference type="Proteomes" id="UP000316747"/>
    </source>
</evidence>
<dbReference type="EMBL" id="VFPM01000003">
    <property type="protein sequence ID" value="TQM57871.1"/>
    <property type="molecule type" value="Genomic_DNA"/>
</dbReference>
<dbReference type="Proteomes" id="UP000316747">
    <property type="component" value="Unassembled WGS sequence"/>
</dbReference>
<dbReference type="Pfam" id="PF00196">
    <property type="entry name" value="GerE"/>
    <property type="match status" value="1"/>
</dbReference>
<keyword evidence="3" id="KW-0804">Transcription</keyword>